<proteinExistence type="predicted"/>
<accession>A0ACD4D531</accession>
<keyword evidence="2" id="KW-1185">Reference proteome</keyword>
<name>A0ACD4D531_9HYPH</name>
<protein>
    <submittedName>
        <fullName evidence="1">Uncharacterized protein</fullName>
    </submittedName>
</protein>
<organism evidence="1 2">
    <name type="scientific">Phyllobacterium zundukense</name>
    <dbReference type="NCBI Taxonomy" id="1867719"/>
    <lineage>
        <taxon>Bacteria</taxon>
        <taxon>Pseudomonadati</taxon>
        <taxon>Pseudomonadota</taxon>
        <taxon>Alphaproteobacteria</taxon>
        <taxon>Hyphomicrobiales</taxon>
        <taxon>Phyllobacteriaceae</taxon>
        <taxon>Phyllobacterium</taxon>
    </lineage>
</organism>
<gene>
    <name evidence="1" type="ORF">N8E88_31355</name>
</gene>
<evidence type="ECO:0000313" key="2">
    <source>
        <dbReference type="Proteomes" id="UP001061991"/>
    </source>
</evidence>
<sequence length="89" mass="9782">MTTDPRCQLLADEIHEAIWRVLRDDANAPLSIIVNATVSILAHYVVAAVPAEEREKAVPLLTAAFEEALAQHGVIRDCPWAQDLDGTKH</sequence>
<dbReference type="EMBL" id="CP104973">
    <property type="protein sequence ID" value="UXN60901.1"/>
    <property type="molecule type" value="Genomic_DNA"/>
</dbReference>
<dbReference type="Proteomes" id="UP001061991">
    <property type="component" value="Chromosome"/>
</dbReference>
<reference evidence="1" key="1">
    <citation type="submission" date="2022-09" db="EMBL/GenBank/DDBJ databases">
        <title>Interaction between co-microsymbionts with complementary sets of symbiotic genes in legume-rhizobium systems.</title>
        <authorList>
            <person name="Safronova V."/>
            <person name="Sazanova A."/>
            <person name="Afonin A."/>
            <person name="Chirak E."/>
        </authorList>
    </citation>
    <scope>NUCLEOTIDE SEQUENCE</scope>
    <source>
        <strain evidence="1">A18/3m</strain>
    </source>
</reference>
<evidence type="ECO:0000313" key="1">
    <source>
        <dbReference type="EMBL" id="UXN60901.1"/>
    </source>
</evidence>